<evidence type="ECO:0000256" key="4">
    <source>
        <dbReference type="ARBA" id="ARBA00023235"/>
    </source>
</evidence>
<dbReference type="RefSeq" id="XP_009844689.1">
    <property type="nucleotide sequence ID" value="XM_009846387.1"/>
</dbReference>
<reference evidence="5" key="1">
    <citation type="submission" date="2013-12" db="EMBL/GenBank/DDBJ databases">
        <title>The Genome Sequence of Aphanomyces astaci APO3.</title>
        <authorList>
            <consortium name="The Broad Institute Genomics Platform"/>
            <person name="Russ C."/>
            <person name="Tyler B."/>
            <person name="van West P."/>
            <person name="Dieguez-Uribeondo J."/>
            <person name="Young S.K."/>
            <person name="Zeng Q."/>
            <person name="Gargeya S."/>
            <person name="Fitzgerald M."/>
            <person name="Abouelleil A."/>
            <person name="Alvarado L."/>
            <person name="Chapman S.B."/>
            <person name="Gainer-Dewar J."/>
            <person name="Goldberg J."/>
            <person name="Griggs A."/>
            <person name="Gujja S."/>
            <person name="Hansen M."/>
            <person name="Howarth C."/>
            <person name="Imamovic A."/>
            <person name="Ireland A."/>
            <person name="Larimer J."/>
            <person name="McCowan C."/>
            <person name="Murphy C."/>
            <person name="Pearson M."/>
            <person name="Poon T.W."/>
            <person name="Priest M."/>
            <person name="Roberts A."/>
            <person name="Saif S."/>
            <person name="Shea T."/>
            <person name="Sykes S."/>
            <person name="Wortman J."/>
            <person name="Nusbaum C."/>
            <person name="Birren B."/>
        </authorList>
    </citation>
    <scope>NUCLEOTIDE SEQUENCE [LARGE SCALE GENOMIC DNA]</scope>
    <source>
        <strain evidence="5">APO3</strain>
    </source>
</reference>
<dbReference type="InterPro" id="IPR011990">
    <property type="entry name" value="TPR-like_helical_dom_sf"/>
</dbReference>
<dbReference type="OrthoDB" id="72596at2759"/>
<evidence type="ECO:0000256" key="1">
    <source>
        <dbReference type="ARBA" id="ARBA00000971"/>
    </source>
</evidence>
<evidence type="ECO:0000256" key="3">
    <source>
        <dbReference type="ARBA" id="ARBA00023110"/>
    </source>
</evidence>
<dbReference type="GeneID" id="20819553"/>
<dbReference type="PANTHER" id="PTHR46512">
    <property type="entry name" value="PEPTIDYLPROLYL ISOMERASE"/>
    <property type="match status" value="1"/>
</dbReference>
<keyword evidence="4" id="KW-0413">Isomerase</keyword>
<evidence type="ECO:0000256" key="2">
    <source>
        <dbReference type="ARBA" id="ARBA00013194"/>
    </source>
</evidence>
<name>W4FG56_APHAT</name>
<dbReference type="Gene3D" id="1.25.40.10">
    <property type="entry name" value="Tetratricopeptide repeat domain"/>
    <property type="match status" value="1"/>
</dbReference>
<dbReference type="EC" id="5.2.1.8" evidence="2"/>
<dbReference type="GO" id="GO:0003755">
    <property type="term" value="F:peptidyl-prolyl cis-trans isomerase activity"/>
    <property type="evidence" value="ECO:0007669"/>
    <property type="project" value="UniProtKB-EC"/>
</dbReference>
<accession>W4FG56</accession>
<proteinExistence type="predicted"/>
<dbReference type="InterPro" id="IPR050754">
    <property type="entry name" value="FKBP4/5/8-like"/>
</dbReference>
<organism evidence="5">
    <name type="scientific">Aphanomyces astaci</name>
    <name type="common">Crayfish plague agent</name>
    <dbReference type="NCBI Taxonomy" id="112090"/>
    <lineage>
        <taxon>Eukaryota</taxon>
        <taxon>Sar</taxon>
        <taxon>Stramenopiles</taxon>
        <taxon>Oomycota</taxon>
        <taxon>Saprolegniomycetes</taxon>
        <taxon>Saprolegniales</taxon>
        <taxon>Verrucalvaceae</taxon>
        <taxon>Aphanomyces</taxon>
    </lineage>
</organism>
<keyword evidence="3" id="KW-0697">Rotamase</keyword>
<gene>
    <name evidence="5" type="ORF">H257_17557</name>
</gene>
<dbReference type="InterPro" id="IPR019734">
    <property type="entry name" value="TPR_rpt"/>
</dbReference>
<dbReference type="PANTHER" id="PTHR46512:SF9">
    <property type="entry name" value="PEPTIDYLPROLYL ISOMERASE"/>
    <property type="match status" value="1"/>
</dbReference>
<protein>
    <recommendedName>
        <fullName evidence="2">peptidylprolyl isomerase</fullName>
        <ecNumber evidence="2">5.2.1.8</ecNumber>
    </recommendedName>
</protein>
<comment type="catalytic activity">
    <reaction evidence="1">
        <text>[protein]-peptidylproline (omega=180) = [protein]-peptidylproline (omega=0)</text>
        <dbReference type="Rhea" id="RHEA:16237"/>
        <dbReference type="Rhea" id="RHEA-COMP:10747"/>
        <dbReference type="Rhea" id="RHEA-COMP:10748"/>
        <dbReference type="ChEBI" id="CHEBI:83833"/>
        <dbReference type="ChEBI" id="CHEBI:83834"/>
        <dbReference type="EC" id="5.2.1.8"/>
    </reaction>
</comment>
<dbReference type="AlphaFoldDB" id="W4FG56"/>
<sequence length="175" mass="19354">MELSKTIGEQSIVGVKVDLATQCKAQGNEAFKSKEFRRAEGYYKKGLQFLEAPQTCQYSQEELMTVGPVLATLHVNIAACCLQGSTVDSAKCILHCTQAIKHDPLNVKAWYRRSQAFMKQKEFALAKDDVTHALGLDQQPSTSIVTLRRHLVALQAASAKVKAAEIASFQHIFRS</sequence>
<dbReference type="EMBL" id="KI913223">
    <property type="protein sequence ID" value="ETV65826.1"/>
    <property type="molecule type" value="Genomic_DNA"/>
</dbReference>
<dbReference type="SUPFAM" id="SSF48452">
    <property type="entry name" value="TPR-like"/>
    <property type="match status" value="1"/>
</dbReference>
<dbReference type="SMART" id="SM00028">
    <property type="entry name" value="TPR"/>
    <property type="match status" value="3"/>
</dbReference>
<dbReference type="VEuPathDB" id="FungiDB:H257_17557"/>
<dbReference type="STRING" id="112090.W4FG56"/>
<evidence type="ECO:0000313" key="5">
    <source>
        <dbReference type="EMBL" id="ETV65826.1"/>
    </source>
</evidence>